<evidence type="ECO:0000313" key="2">
    <source>
        <dbReference type="Proteomes" id="UP000265520"/>
    </source>
</evidence>
<proteinExistence type="predicted"/>
<reference evidence="1 2" key="1">
    <citation type="journal article" date="2018" name="Front. Plant Sci.">
        <title>Red Clover (Trifolium pratense) and Zigzag Clover (T. medium) - A Picture of Genomic Similarities and Differences.</title>
        <authorList>
            <person name="Dluhosova J."/>
            <person name="Istvanek J."/>
            <person name="Nedelnik J."/>
            <person name="Repkova J."/>
        </authorList>
    </citation>
    <scope>NUCLEOTIDE SEQUENCE [LARGE SCALE GENOMIC DNA]</scope>
    <source>
        <strain evidence="2">cv. 10/8</strain>
        <tissue evidence="1">Leaf</tissue>
    </source>
</reference>
<keyword evidence="2" id="KW-1185">Reference proteome</keyword>
<sequence>VKCNLDAAIFAHEQRIGMRAYLRDDKWSFILAMTKHEDVVMIAQEAEA</sequence>
<comment type="caution">
    <text evidence="1">The sequence shown here is derived from an EMBL/GenBank/DDBJ whole genome shotgun (WGS) entry which is preliminary data.</text>
</comment>
<accession>A0A392T1U2</accession>
<organism evidence="1 2">
    <name type="scientific">Trifolium medium</name>
    <dbReference type="NCBI Taxonomy" id="97028"/>
    <lineage>
        <taxon>Eukaryota</taxon>
        <taxon>Viridiplantae</taxon>
        <taxon>Streptophyta</taxon>
        <taxon>Embryophyta</taxon>
        <taxon>Tracheophyta</taxon>
        <taxon>Spermatophyta</taxon>
        <taxon>Magnoliopsida</taxon>
        <taxon>eudicotyledons</taxon>
        <taxon>Gunneridae</taxon>
        <taxon>Pentapetalae</taxon>
        <taxon>rosids</taxon>
        <taxon>fabids</taxon>
        <taxon>Fabales</taxon>
        <taxon>Fabaceae</taxon>
        <taxon>Papilionoideae</taxon>
        <taxon>50 kb inversion clade</taxon>
        <taxon>NPAAA clade</taxon>
        <taxon>Hologalegina</taxon>
        <taxon>IRL clade</taxon>
        <taxon>Trifolieae</taxon>
        <taxon>Trifolium</taxon>
    </lineage>
</organism>
<evidence type="ECO:0000313" key="1">
    <source>
        <dbReference type="EMBL" id="MCI54732.1"/>
    </source>
</evidence>
<feature type="non-terminal residue" evidence="1">
    <location>
        <position position="1"/>
    </location>
</feature>
<dbReference type="EMBL" id="LXQA010484224">
    <property type="protein sequence ID" value="MCI54732.1"/>
    <property type="molecule type" value="Genomic_DNA"/>
</dbReference>
<dbReference type="AlphaFoldDB" id="A0A392T1U2"/>
<protein>
    <submittedName>
        <fullName evidence="1">Uncharacterized protein</fullName>
    </submittedName>
</protein>
<name>A0A392T1U2_9FABA</name>
<dbReference type="Proteomes" id="UP000265520">
    <property type="component" value="Unassembled WGS sequence"/>
</dbReference>